<comment type="caution">
    <text evidence="2">The sequence shown here is derived from an EMBL/GenBank/DDBJ whole genome shotgun (WGS) entry which is preliminary data.</text>
</comment>
<proteinExistence type="predicted"/>
<accession>A0A5R9E9X4</accession>
<keyword evidence="3" id="KW-1185">Reference proteome</keyword>
<dbReference type="AlphaFoldDB" id="A0A5R9E9X4"/>
<evidence type="ECO:0000256" key="1">
    <source>
        <dbReference type="SAM" id="MobiDB-lite"/>
    </source>
</evidence>
<dbReference type="EMBL" id="VAWE01000001">
    <property type="protein sequence ID" value="TLQ46921.1"/>
    <property type="molecule type" value="Genomic_DNA"/>
</dbReference>
<dbReference type="Proteomes" id="UP000305921">
    <property type="component" value="Unassembled WGS sequence"/>
</dbReference>
<name>A0A5R9E9X4_9ACTN</name>
<evidence type="ECO:0000313" key="2">
    <source>
        <dbReference type="EMBL" id="TLQ46921.1"/>
    </source>
</evidence>
<protein>
    <submittedName>
        <fullName evidence="2">Uncharacterized protein</fullName>
    </submittedName>
</protein>
<gene>
    <name evidence="2" type="ORF">FEF34_31655</name>
</gene>
<sequence>MGCALATARSPRPATRRSTTTGVPVGRGAAEVRAVDEPYGRIAGERETVVRSKTNDRDTAIDAHPPRTC</sequence>
<feature type="compositionally biased region" description="Low complexity" evidence="1">
    <location>
        <begin position="1"/>
        <end position="21"/>
    </location>
</feature>
<dbReference type="RefSeq" id="WP_138056220.1">
    <property type="nucleotide sequence ID" value="NZ_VAWE01000001.1"/>
</dbReference>
<organism evidence="2 3">
    <name type="scientific">Streptomyces marianii</name>
    <dbReference type="NCBI Taxonomy" id="1817406"/>
    <lineage>
        <taxon>Bacteria</taxon>
        <taxon>Bacillati</taxon>
        <taxon>Actinomycetota</taxon>
        <taxon>Actinomycetes</taxon>
        <taxon>Kitasatosporales</taxon>
        <taxon>Streptomycetaceae</taxon>
        <taxon>Streptomyces</taxon>
    </lineage>
</organism>
<evidence type="ECO:0000313" key="3">
    <source>
        <dbReference type="Proteomes" id="UP000305921"/>
    </source>
</evidence>
<reference evidence="2 3" key="1">
    <citation type="submission" date="2019-05" db="EMBL/GenBank/DDBJ databases">
        <title>Streptomyces marianii sp. nov., a novel marine actinomycete from southern coast of India.</title>
        <authorList>
            <person name="Iniyan A.M."/>
            <person name="Wink J."/>
            <person name="Ramprasad E."/>
            <person name="Ramana C.V."/>
            <person name="Bunk B."/>
            <person name="Sproer C."/>
            <person name="Joseph F.-J.R.S."/>
            <person name="Vincent S.G.P."/>
        </authorList>
    </citation>
    <scope>NUCLEOTIDE SEQUENCE [LARGE SCALE GENOMIC DNA]</scope>
    <source>
        <strain evidence="2 3">ICN19</strain>
    </source>
</reference>
<feature type="region of interest" description="Disordered" evidence="1">
    <location>
        <begin position="1"/>
        <end position="27"/>
    </location>
</feature>